<proteinExistence type="predicted"/>
<protein>
    <submittedName>
        <fullName evidence="1">Uncharacterized protein</fullName>
    </submittedName>
</protein>
<sequence>MQTLGSWEDQKTRDKNEEIDQDAKKMYFAVISPIKSDKKKLQVALYQYRYGKHSLKDSKEINR</sequence>
<accession>F8X3U8</accession>
<evidence type="ECO:0000313" key="1">
    <source>
        <dbReference type="EMBL" id="EGK05237.1"/>
    </source>
</evidence>
<dbReference type="Proteomes" id="UP000006420">
    <property type="component" value="Unassembled WGS sequence"/>
</dbReference>
<dbReference type="STRING" id="742767.HMPREF9456_02907"/>
<dbReference type="HOGENOM" id="CLU_2878652_0_0_10"/>
<comment type="caution">
    <text evidence="1">The sequence shown here is derived from an EMBL/GenBank/DDBJ whole genome shotgun (WGS) entry which is preliminary data.</text>
</comment>
<gene>
    <name evidence="1" type="ORF">HMPREF9456_02907</name>
</gene>
<evidence type="ECO:0000313" key="2">
    <source>
        <dbReference type="Proteomes" id="UP000006420"/>
    </source>
</evidence>
<organism evidence="1 2">
    <name type="scientific">Dysgonomonas mossii DSM 22836</name>
    <dbReference type="NCBI Taxonomy" id="742767"/>
    <lineage>
        <taxon>Bacteria</taxon>
        <taxon>Pseudomonadati</taxon>
        <taxon>Bacteroidota</taxon>
        <taxon>Bacteroidia</taxon>
        <taxon>Bacteroidales</taxon>
        <taxon>Dysgonomonadaceae</taxon>
        <taxon>Dysgonomonas</taxon>
    </lineage>
</organism>
<dbReference type="AlphaFoldDB" id="F8X3U8"/>
<name>F8X3U8_9BACT</name>
<reference evidence="1 2" key="1">
    <citation type="submission" date="2011-04" db="EMBL/GenBank/DDBJ databases">
        <title>The Genome Sequence of Dysgonomonas mossii DSM 22836.</title>
        <authorList>
            <consortium name="The Broad Institute Genome Sequencing Platform"/>
            <person name="Earl A."/>
            <person name="Ward D."/>
            <person name="Feldgarden M."/>
            <person name="Gevers D."/>
            <person name="Pudlo N."/>
            <person name="Martens E."/>
            <person name="Allen-Vercoe E."/>
            <person name="Young S.K."/>
            <person name="Zeng Q."/>
            <person name="Gargeya S."/>
            <person name="Fitzgerald M."/>
            <person name="Haas B."/>
            <person name="Abouelleil A."/>
            <person name="Alvarado L."/>
            <person name="Arachchi H.M."/>
            <person name="Berlin A."/>
            <person name="Brown A."/>
            <person name="Chapman S.B."/>
            <person name="Chen Z."/>
            <person name="Dunbar C."/>
            <person name="Freedman E."/>
            <person name="Gearin G."/>
            <person name="Gellesch M."/>
            <person name="Goldberg J."/>
            <person name="Griggs A."/>
            <person name="Gujja S."/>
            <person name="Heiman D."/>
            <person name="Howarth C."/>
            <person name="Larson L."/>
            <person name="Lui A."/>
            <person name="MacDonald P.J.P."/>
            <person name="Mehta T."/>
            <person name="Montmayeur A."/>
            <person name="Murphy C."/>
            <person name="Neiman D."/>
            <person name="Pearson M."/>
            <person name="Priest M."/>
            <person name="Roberts A."/>
            <person name="Saif S."/>
            <person name="Shea T."/>
            <person name="Shenoy N."/>
            <person name="Sisk P."/>
            <person name="Stolte C."/>
            <person name="Sykes S."/>
            <person name="Yandava C."/>
            <person name="Wortman J."/>
            <person name="Nusbaum C."/>
            <person name="Birren B."/>
        </authorList>
    </citation>
    <scope>NUCLEOTIDE SEQUENCE [LARGE SCALE GENOMIC DNA]</scope>
    <source>
        <strain evidence="1 2">DSM 22836</strain>
    </source>
</reference>
<keyword evidence="2" id="KW-1185">Reference proteome</keyword>
<dbReference type="EMBL" id="ADLW01000016">
    <property type="protein sequence ID" value="EGK05237.1"/>
    <property type="molecule type" value="Genomic_DNA"/>
</dbReference>